<reference evidence="1" key="1">
    <citation type="submission" date="2018-05" db="EMBL/GenBank/DDBJ databases">
        <authorList>
            <person name="Lanie J.A."/>
            <person name="Ng W.-L."/>
            <person name="Kazmierczak K.M."/>
            <person name="Andrzejewski T.M."/>
            <person name="Davidsen T.M."/>
            <person name="Wayne K.J."/>
            <person name="Tettelin H."/>
            <person name="Glass J.I."/>
            <person name="Rusch D."/>
            <person name="Podicherti R."/>
            <person name="Tsui H.-C.T."/>
            <person name="Winkler M.E."/>
        </authorList>
    </citation>
    <scope>NUCLEOTIDE SEQUENCE</scope>
</reference>
<dbReference type="EMBL" id="UINC01006688">
    <property type="protein sequence ID" value="SVA29049.1"/>
    <property type="molecule type" value="Genomic_DNA"/>
</dbReference>
<evidence type="ECO:0000313" key="1">
    <source>
        <dbReference type="EMBL" id="SVA29049.1"/>
    </source>
</evidence>
<organism evidence="1">
    <name type="scientific">marine metagenome</name>
    <dbReference type="NCBI Taxonomy" id="408172"/>
    <lineage>
        <taxon>unclassified sequences</taxon>
        <taxon>metagenomes</taxon>
        <taxon>ecological metagenomes</taxon>
    </lineage>
</organism>
<name>A0A381ULP8_9ZZZZ</name>
<feature type="non-terminal residue" evidence="1">
    <location>
        <position position="36"/>
    </location>
</feature>
<protein>
    <submittedName>
        <fullName evidence="1">Uncharacterized protein</fullName>
    </submittedName>
</protein>
<accession>A0A381ULP8</accession>
<gene>
    <name evidence="1" type="ORF">METZ01_LOCUS81903</name>
</gene>
<sequence length="36" mass="4022">MFSLNILKEKNMLKIVDVLVRDIRFPTSAALDGSDA</sequence>
<proteinExistence type="predicted"/>
<dbReference type="AlphaFoldDB" id="A0A381ULP8"/>